<dbReference type="PANTHER" id="PTHR22845">
    <property type="entry name" value="APOPTOTIC PROTEASE-ACTIVATING FACTOR 1"/>
    <property type="match status" value="1"/>
</dbReference>
<dbReference type="Gene3D" id="1.25.40.370">
    <property type="match status" value="1"/>
</dbReference>
<name>A0A7S8EB97_9CHLR</name>
<dbReference type="SMART" id="SM00028">
    <property type="entry name" value="TPR"/>
    <property type="match status" value="9"/>
</dbReference>
<dbReference type="PROSITE" id="PS50104">
    <property type="entry name" value="TIR"/>
    <property type="match status" value="1"/>
</dbReference>
<dbReference type="Gene3D" id="1.25.40.10">
    <property type="entry name" value="Tetratricopeptide repeat domain"/>
    <property type="match status" value="6"/>
</dbReference>
<keyword evidence="2" id="KW-0677">Repeat</keyword>
<dbReference type="Pfam" id="PF13432">
    <property type="entry name" value="TPR_16"/>
    <property type="match status" value="1"/>
</dbReference>
<dbReference type="InterPro" id="IPR027417">
    <property type="entry name" value="P-loop_NTPase"/>
</dbReference>
<dbReference type="Gene3D" id="3.40.50.10140">
    <property type="entry name" value="Toll/interleukin-1 receptor homology (TIR) domain"/>
    <property type="match status" value="1"/>
</dbReference>
<dbReference type="Pfam" id="PF00931">
    <property type="entry name" value="NB-ARC"/>
    <property type="match status" value="1"/>
</dbReference>
<dbReference type="GO" id="GO:0007165">
    <property type="term" value="P:signal transduction"/>
    <property type="evidence" value="ECO:0007669"/>
    <property type="project" value="InterPro"/>
</dbReference>
<accession>A0A7S8EB97</accession>
<dbReference type="GO" id="GO:0005829">
    <property type="term" value="C:cytosol"/>
    <property type="evidence" value="ECO:0007669"/>
    <property type="project" value="UniProtKB-ARBA"/>
</dbReference>
<feature type="domain" description="TIR" evidence="3">
    <location>
        <begin position="19"/>
        <end position="155"/>
    </location>
</feature>
<protein>
    <submittedName>
        <fullName evidence="4">Tetratricopeptide repeat protein</fullName>
    </submittedName>
</protein>
<sequence length="1450" mass="161441">MSDIEDTGTANQVSEKAVVKGSVFLSYARADDTSDYNDPEKSFMLRLYTYLTDKGFQVWWDRQNMPNRGLTFMKEISDAIDKVDRLILVVGPGAVESEYVRQEWEYALSICKVVTPILRHGDYDLVPDPLKDDHCEDCRETRNEEEAFAAVASIIDDSPLPLSELWDVPNLPPNYMPRAKDLSRIRQIVRENVDKPVMVTGTRQRSSLQGMGGIGKTVLAAALARDCSIRRSFPDGIYWVTLGQEPRLTQLQAQLGERMGDNPRSFGNVDDGRRRLSTLMKDRRSLFILDDAWKADHIHAFDVMGDHCRMLITTRMQNIVTEMGAVAHRVEVLDPSDAMKFLSEWSNQAVEDMPPEAAQVARECGYLPLALAMIGALLGERSNRWERALHRLKAADLKNLRRDFPDYPYPDMLRAIEVSVQSLSPELQTRYFDLAVFPEDVDIPEAALKTFWAPEGYDKFAVEDIIDEFKNRSLVKINEDSTLHLHDLLVDYVQKRAGDLTRLHERLLAAYNPENKPWPQVEDDGYLYYHLAQHLTFLGRSQELFELLTASPDWLKAKFTACRGDSAFADDVDLLLRDYQKPDLQTELVPLVQLYTVKQLVNHRIGRYNNNMIAALVWIDRKDEALSHVQLREDLGKRFDGLMTIFRSSYKKDQTHLDILSEIKAVIAAMIYPQQKVQAYLDLSQTLSDCEHQAEAAEVLQIASSLISAIPSVLSQVKVSIQLARQYQELNCEDIALNLLNHNLQVAQLIEDAYMRVSALSELAVTLRQAGEIDKSKRVFEQAEEVVQTIEDTSSRGEALSDLAAVLAQADETDESNRVFEQAEEVAQSIESAFMRASALRDLAVALAQAGRYEQAEEVAQSIESASMRGAALNALAVALAQAGRYEQAEEVAQSIEDAYMRVSALSDLARTLMQAGETEESERVFAQVEEVAQSIEDASWRGSTLRDLAAALAQAGRYEQAEEMAQSIEDAFMRASALRDLAVALAQVGRYEQAEEMAQSIESAYSRGSALSDLAAVLAQVGRYEQAEEMAQSIESAYSRGSALSDLAAVLAQAGEIDESERVFEQAEEVAQSIEDASWREYALRDLAVALAQAGRYEQAEEVAESIEDAASRGLALRALAAALTQAGETDKSKHVFEQAEEVAQTIEDTISRESALRDLAVALAQAGRYEQAEEVVQSTKFVSSREYALSDLALALAQAGETDESNRLFEQAEEVAQSIEDADSRVYALSDLARTLMQAGETEESERVFAQVEKVLQSIEDADSRGTALRALVVTLVWAGHYEQAEEVAESIEEAFSRGTALSDLAVALAQVGRYEQAEEVAESIEEAFNRMYALSALAASLAQVGRYEQAEEVAESIEEASWRGDALRALAAALARAGKVDPSLRVLVSRQLEAYIGFLAGSFEGLRVIFGQEVAYPHYVEMLVAAMKIAAWEQPRWNEVVEILETS</sequence>
<organism evidence="4 5">
    <name type="scientific">Phototrophicus methaneseepsis</name>
    <dbReference type="NCBI Taxonomy" id="2710758"/>
    <lineage>
        <taxon>Bacteria</taxon>
        <taxon>Bacillati</taxon>
        <taxon>Chloroflexota</taxon>
        <taxon>Candidatus Thermofontia</taxon>
        <taxon>Phototrophicales</taxon>
        <taxon>Phototrophicaceae</taxon>
        <taxon>Phototrophicus</taxon>
    </lineage>
</organism>
<dbReference type="InterPro" id="IPR002182">
    <property type="entry name" value="NB-ARC"/>
</dbReference>
<proteinExistence type="predicted"/>
<dbReference type="Pfam" id="PF13676">
    <property type="entry name" value="TIR_2"/>
    <property type="match status" value="1"/>
</dbReference>
<dbReference type="PANTHER" id="PTHR22845:SF5">
    <property type="entry name" value="APOPTOTIC PROTEASE-ACTIVATING FACTOR 1"/>
    <property type="match status" value="1"/>
</dbReference>
<gene>
    <name evidence="4" type="ORF">G4Y79_05125</name>
</gene>
<dbReference type="Proteomes" id="UP000594468">
    <property type="component" value="Chromosome"/>
</dbReference>
<dbReference type="InterPro" id="IPR011990">
    <property type="entry name" value="TPR-like_helical_dom_sf"/>
</dbReference>
<evidence type="ECO:0000259" key="3">
    <source>
        <dbReference type="PROSITE" id="PS50104"/>
    </source>
</evidence>
<keyword evidence="5" id="KW-1185">Reference proteome</keyword>
<dbReference type="SUPFAM" id="SSF48452">
    <property type="entry name" value="TPR-like"/>
    <property type="match status" value="5"/>
</dbReference>
<dbReference type="PRINTS" id="PR00364">
    <property type="entry name" value="DISEASERSIST"/>
</dbReference>
<dbReference type="InterPro" id="IPR036388">
    <property type="entry name" value="WH-like_DNA-bd_sf"/>
</dbReference>
<dbReference type="InterPro" id="IPR000157">
    <property type="entry name" value="TIR_dom"/>
</dbReference>
<evidence type="ECO:0000256" key="1">
    <source>
        <dbReference type="ARBA" id="ARBA00022703"/>
    </source>
</evidence>
<dbReference type="SUPFAM" id="SSF52540">
    <property type="entry name" value="P-loop containing nucleoside triphosphate hydrolases"/>
    <property type="match status" value="1"/>
</dbReference>
<dbReference type="GO" id="GO:0042802">
    <property type="term" value="F:identical protein binding"/>
    <property type="evidence" value="ECO:0007669"/>
    <property type="project" value="InterPro"/>
</dbReference>
<evidence type="ECO:0000256" key="2">
    <source>
        <dbReference type="ARBA" id="ARBA00022737"/>
    </source>
</evidence>
<dbReference type="KEGG" id="pmet:G4Y79_05125"/>
<dbReference type="SUPFAM" id="SSF52200">
    <property type="entry name" value="Toll/Interleukin receptor TIR domain"/>
    <property type="match status" value="1"/>
</dbReference>
<dbReference type="GO" id="GO:0043531">
    <property type="term" value="F:ADP binding"/>
    <property type="evidence" value="ECO:0007669"/>
    <property type="project" value="InterPro"/>
</dbReference>
<dbReference type="InterPro" id="IPR042197">
    <property type="entry name" value="Apaf_helical"/>
</dbReference>
<dbReference type="Gene3D" id="1.10.8.430">
    <property type="entry name" value="Helical domain of apoptotic protease-activating factors"/>
    <property type="match status" value="1"/>
</dbReference>
<dbReference type="Gene3D" id="3.40.50.300">
    <property type="entry name" value="P-loop containing nucleotide triphosphate hydrolases"/>
    <property type="match status" value="1"/>
</dbReference>
<dbReference type="InterPro" id="IPR011717">
    <property type="entry name" value="TPR-4"/>
</dbReference>
<dbReference type="RefSeq" id="WP_195171826.1">
    <property type="nucleotide sequence ID" value="NZ_CP062983.1"/>
</dbReference>
<dbReference type="InterPro" id="IPR048975">
    <property type="entry name" value="WHD_APAF1"/>
</dbReference>
<reference evidence="4 5" key="1">
    <citation type="submission" date="2020-02" db="EMBL/GenBank/DDBJ databases">
        <authorList>
            <person name="Zheng R.K."/>
            <person name="Sun C.M."/>
        </authorList>
    </citation>
    <scope>NUCLEOTIDE SEQUENCE [LARGE SCALE GENOMIC DNA]</scope>
    <source>
        <strain evidence="5">rifampicinis</strain>
    </source>
</reference>
<evidence type="ECO:0000313" key="5">
    <source>
        <dbReference type="Proteomes" id="UP000594468"/>
    </source>
</evidence>
<dbReference type="Pfam" id="PF07721">
    <property type="entry name" value="TPR_4"/>
    <property type="match status" value="5"/>
</dbReference>
<dbReference type="InterPro" id="IPR019734">
    <property type="entry name" value="TPR_rpt"/>
</dbReference>
<dbReference type="Pfam" id="PF21296">
    <property type="entry name" value="WHD_APAF1"/>
    <property type="match status" value="1"/>
</dbReference>
<dbReference type="Gene3D" id="1.10.10.10">
    <property type="entry name" value="Winged helix-like DNA-binding domain superfamily/Winged helix DNA-binding domain"/>
    <property type="match status" value="1"/>
</dbReference>
<dbReference type="EMBL" id="CP062983">
    <property type="protein sequence ID" value="QPC83762.1"/>
    <property type="molecule type" value="Genomic_DNA"/>
</dbReference>
<dbReference type="InterPro" id="IPR035897">
    <property type="entry name" value="Toll_tir_struct_dom_sf"/>
</dbReference>
<evidence type="ECO:0000313" key="4">
    <source>
        <dbReference type="EMBL" id="QPC83762.1"/>
    </source>
</evidence>
<dbReference type="Pfam" id="PF13424">
    <property type="entry name" value="TPR_12"/>
    <property type="match status" value="2"/>
</dbReference>
<keyword evidence="1" id="KW-0053">Apoptosis</keyword>